<name>A0ABD5WNK8_9EURY</name>
<keyword evidence="3" id="KW-0520">NAD</keyword>
<sequence length="297" mass="32468">MSQQVVVTGGLGRSGRWIADHLADEGWRVVCVDQTHPGWEIDARAGVDFRAADLTNRGEALDLLADLNPDAVVHWAALPSPTRHAGGRVFETNVMAAYNVLVGAGRADARVAWASSESAYGFPFAEEKRLPDRLPIREATALEPEDPYGTSKVVGEEVAKMVTRRYEVPVASIRPSWIQYPGEYECVEAREDLANGAGNFWSYVDVRDVASLVAAALEADFSGHEAFHAAAADNYLAEPIEDALREFFGELPDDCNVSGDDSALSVGKADEVLDWEPDHSWREARDEEVEGPELVRS</sequence>
<organism evidence="6 7">
    <name type="scientific">Halorussus caseinilyticus</name>
    <dbReference type="NCBI Taxonomy" id="3034025"/>
    <lineage>
        <taxon>Archaea</taxon>
        <taxon>Methanobacteriati</taxon>
        <taxon>Methanobacteriota</taxon>
        <taxon>Stenosarchaea group</taxon>
        <taxon>Halobacteria</taxon>
        <taxon>Halobacteriales</taxon>
        <taxon>Haladaptataceae</taxon>
        <taxon>Halorussus</taxon>
    </lineage>
</organism>
<dbReference type="EMBL" id="JBHSZH010000005">
    <property type="protein sequence ID" value="MFC7082066.1"/>
    <property type="molecule type" value="Genomic_DNA"/>
</dbReference>
<dbReference type="Gene3D" id="3.40.50.720">
    <property type="entry name" value="NAD(P)-binding Rossmann-like Domain"/>
    <property type="match status" value="1"/>
</dbReference>
<keyword evidence="2" id="KW-0560">Oxidoreductase</keyword>
<dbReference type="AlphaFoldDB" id="A0ABD5WNK8"/>
<keyword evidence="7" id="KW-1185">Reference proteome</keyword>
<dbReference type="GO" id="GO:0016491">
    <property type="term" value="F:oxidoreductase activity"/>
    <property type="evidence" value="ECO:0007669"/>
    <property type="project" value="UniProtKB-KW"/>
</dbReference>
<accession>A0ABD5WNK8</accession>
<dbReference type="InterPro" id="IPR001509">
    <property type="entry name" value="Epimerase_deHydtase"/>
</dbReference>
<evidence type="ECO:0000256" key="2">
    <source>
        <dbReference type="ARBA" id="ARBA00023002"/>
    </source>
</evidence>
<dbReference type="RefSeq" id="WP_276279960.1">
    <property type="nucleotide sequence ID" value="NZ_CP119809.1"/>
</dbReference>
<dbReference type="InterPro" id="IPR036291">
    <property type="entry name" value="NAD(P)-bd_dom_sf"/>
</dbReference>
<dbReference type="GeneID" id="79304563"/>
<evidence type="ECO:0000313" key="7">
    <source>
        <dbReference type="Proteomes" id="UP001596407"/>
    </source>
</evidence>
<dbReference type="PANTHER" id="PTHR43103">
    <property type="entry name" value="NUCLEOSIDE-DIPHOSPHATE-SUGAR EPIMERASE"/>
    <property type="match status" value="1"/>
</dbReference>
<evidence type="ECO:0000313" key="6">
    <source>
        <dbReference type="EMBL" id="MFC7082066.1"/>
    </source>
</evidence>
<dbReference type="CDD" id="cd08946">
    <property type="entry name" value="SDR_e"/>
    <property type="match status" value="1"/>
</dbReference>
<feature type="domain" description="NAD-dependent epimerase/dehydratase" evidence="5">
    <location>
        <begin position="5"/>
        <end position="182"/>
    </location>
</feature>
<dbReference type="Proteomes" id="UP001596407">
    <property type="component" value="Unassembled WGS sequence"/>
</dbReference>
<dbReference type="SUPFAM" id="SSF51735">
    <property type="entry name" value="NAD(P)-binding Rossmann-fold domains"/>
    <property type="match status" value="1"/>
</dbReference>
<gene>
    <name evidence="6" type="ORF">ACFQJ6_20210</name>
</gene>
<proteinExistence type="inferred from homology"/>
<reference evidence="6 7" key="1">
    <citation type="journal article" date="2019" name="Int. J. Syst. Evol. Microbiol.">
        <title>The Global Catalogue of Microorganisms (GCM) 10K type strain sequencing project: providing services to taxonomists for standard genome sequencing and annotation.</title>
        <authorList>
            <consortium name="The Broad Institute Genomics Platform"/>
            <consortium name="The Broad Institute Genome Sequencing Center for Infectious Disease"/>
            <person name="Wu L."/>
            <person name="Ma J."/>
        </authorList>
    </citation>
    <scope>NUCLEOTIDE SEQUENCE [LARGE SCALE GENOMIC DNA]</scope>
    <source>
        <strain evidence="6 7">DT72</strain>
    </source>
</reference>
<dbReference type="PANTHER" id="PTHR43103:SF5">
    <property type="entry name" value="4-EPIMERASE, PUTATIVE (AFU_ORTHOLOGUE AFUA_7G00360)-RELATED"/>
    <property type="match status" value="1"/>
</dbReference>
<evidence type="ECO:0000256" key="4">
    <source>
        <dbReference type="SAM" id="MobiDB-lite"/>
    </source>
</evidence>
<comment type="caution">
    <text evidence="6">The sequence shown here is derived from an EMBL/GenBank/DDBJ whole genome shotgun (WGS) entry which is preliminary data.</text>
</comment>
<evidence type="ECO:0000256" key="1">
    <source>
        <dbReference type="ARBA" id="ARBA00007637"/>
    </source>
</evidence>
<protein>
    <submittedName>
        <fullName evidence="6">NAD-dependent epimerase/dehydratase family protein</fullName>
    </submittedName>
</protein>
<evidence type="ECO:0000259" key="5">
    <source>
        <dbReference type="Pfam" id="PF01370"/>
    </source>
</evidence>
<comment type="similarity">
    <text evidence="1">Belongs to the NAD(P)-dependent epimerase/dehydratase family.</text>
</comment>
<dbReference type="Pfam" id="PF01370">
    <property type="entry name" value="Epimerase"/>
    <property type="match status" value="1"/>
</dbReference>
<evidence type="ECO:0000256" key="3">
    <source>
        <dbReference type="ARBA" id="ARBA00023027"/>
    </source>
</evidence>
<feature type="region of interest" description="Disordered" evidence="4">
    <location>
        <begin position="277"/>
        <end position="297"/>
    </location>
</feature>